<accession>A0A0F5L143</accession>
<keyword evidence="4" id="KW-1185">Reference proteome</keyword>
<dbReference type="STRING" id="361041.VW35_18560"/>
<dbReference type="GO" id="GO:0015074">
    <property type="term" value="P:DNA integration"/>
    <property type="evidence" value="ECO:0007669"/>
    <property type="project" value="InterPro"/>
</dbReference>
<evidence type="ECO:0000256" key="1">
    <source>
        <dbReference type="ARBA" id="ARBA00023172"/>
    </source>
</evidence>
<dbReference type="InterPro" id="IPR002104">
    <property type="entry name" value="Integrase_catalytic"/>
</dbReference>
<gene>
    <name evidence="3" type="ORF">VW35_18560</name>
</gene>
<dbReference type="InterPro" id="IPR013762">
    <property type="entry name" value="Integrase-like_cat_sf"/>
</dbReference>
<organism evidence="3 4">
    <name type="scientific">Devosia soli</name>
    <dbReference type="NCBI Taxonomy" id="361041"/>
    <lineage>
        <taxon>Bacteria</taxon>
        <taxon>Pseudomonadati</taxon>
        <taxon>Pseudomonadota</taxon>
        <taxon>Alphaproteobacteria</taxon>
        <taxon>Hyphomicrobiales</taxon>
        <taxon>Devosiaceae</taxon>
        <taxon>Devosia</taxon>
    </lineage>
</organism>
<keyword evidence="1" id="KW-0233">DNA recombination</keyword>
<feature type="domain" description="Tyr recombinase" evidence="2">
    <location>
        <begin position="152"/>
        <end position="265"/>
    </location>
</feature>
<dbReference type="Proteomes" id="UP000033514">
    <property type="component" value="Unassembled WGS sequence"/>
</dbReference>
<dbReference type="GO" id="GO:0003677">
    <property type="term" value="F:DNA binding"/>
    <property type="evidence" value="ECO:0007669"/>
    <property type="project" value="InterPro"/>
</dbReference>
<evidence type="ECO:0000313" key="3">
    <source>
        <dbReference type="EMBL" id="KKB76068.1"/>
    </source>
</evidence>
<dbReference type="PATRIC" id="fig|361041.3.peg.3126"/>
<protein>
    <recommendedName>
        <fullName evidence="2">Tyr recombinase domain-containing protein</fullName>
    </recommendedName>
</protein>
<dbReference type="GO" id="GO:0006310">
    <property type="term" value="P:DNA recombination"/>
    <property type="evidence" value="ECO:0007669"/>
    <property type="project" value="UniProtKB-KW"/>
</dbReference>
<proteinExistence type="predicted"/>
<evidence type="ECO:0000259" key="2">
    <source>
        <dbReference type="Pfam" id="PF00589"/>
    </source>
</evidence>
<dbReference type="Gene3D" id="1.10.443.10">
    <property type="entry name" value="Intergrase catalytic core"/>
    <property type="match status" value="1"/>
</dbReference>
<sequence length="276" mass="32074">MEHAKTEAKRSRTVSIGTVRRELGVLSAAINYWHKEHGPLDSVPVVTRPQPPEPKADVVRNRSEMARLLAGALGWYELRWTDLQTHKEHRQWRRDREAINRHTARFIVIGRYTANRPGATLKLHWMANTVGGWPDLEREIMFRKSADRAETKKRQPSVRMGRALLAHMRRWRAMDERARQEETERTGEPSNNFLAVVHRKGRPIKDIGKFFVTALDYAGLSRTFTPHILRHTRVTWWVEAGLPIEEVADAAGMTTEMVEKVYWHRSPHFQKRAAEA</sequence>
<comment type="caution">
    <text evidence="3">The sequence shown here is derived from an EMBL/GenBank/DDBJ whole genome shotgun (WGS) entry which is preliminary data.</text>
</comment>
<reference evidence="3 4" key="1">
    <citation type="submission" date="2015-03" db="EMBL/GenBank/DDBJ databases">
        <authorList>
            <person name="Hassan Y.I."/>
            <person name="Lepp D."/>
            <person name="Zhou T."/>
        </authorList>
    </citation>
    <scope>NUCLEOTIDE SEQUENCE [LARGE SCALE GENOMIC DNA]</scope>
    <source>
        <strain evidence="3 4">GH2-10</strain>
    </source>
</reference>
<dbReference type="Pfam" id="PF00589">
    <property type="entry name" value="Phage_integrase"/>
    <property type="match status" value="1"/>
</dbReference>
<evidence type="ECO:0000313" key="4">
    <source>
        <dbReference type="Proteomes" id="UP000033514"/>
    </source>
</evidence>
<dbReference type="SUPFAM" id="SSF56349">
    <property type="entry name" value="DNA breaking-rejoining enzymes"/>
    <property type="match status" value="1"/>
</dbReference>
<dbReference type="AlphaFoldDB" id="A0A0F5L143"/>
<dbReference type="InterPro" id="IPR011010">
    <property type="entry name" value="DNA_brk_join_enz"/>
</dbReference>
<name>A0A0F5L143_9HYPH</name>
<dbReference type="EMBL" id="LAJG01000048">
    <property type="protein sequence ID" value="KKB76068.1"/>
    <property type="molecule type" value="Genomic_DNA"/>
</dbReference>